<evidence type="ECO:0000313" key="1">
    <source>
        <dbReference type="EMBL" id="KAI4369953.1"/>
    </source>
</evidence>
<organism evidence="1 2">
    <name type="scientific">Melastoma candidum</name>
    <dbReference type="NCBI Taxonomy" id="119954"/>
    <lineage>
        <taxon>Eukaryota</taxon>
        <taxon>Viridiplantae</taxon>
        <taxon>Streptophyta</taxon>
        <taxon>Embryophyta</taxon>
        <taxon>Tracheophyta</taxon>
        <taxon>Spermatophyta</taxon>
        <taxon>Magnoliopsida</taxon>
        <taxon>eudicotyledons</taxon>
        <taxon>Gunneridae</taxon>
        <taxon>Pentapetalae</taxon>
        <taxon>rosids</taxon>
        <taxon>malvids</taxon>
        <taxon>Myrtales</taxon>
        <taxon>Melastomataceae</taxon>
        <taxon>Melastomatoideae</taxon>
        <taxon>Melastomateae</taxon>
        <taxon>Melastoma</taxon>
    </lineage>
</organism>
<comment type="caution">
    <text evidence="1">The sequence shown here is derived from an EMBL/GenBank/DDBJ whole genome shotgun (WGS) entry which is preliminary data.</text>
</comment>
<sequence>MQSSLSSCLLSKMHVKLLAFDLQTLVQTAASLPMFADDGVDLSRGEVPGTVTFYESKPDRFLKFAVDDGTSRVPCILWFNHISSPVL</sequence>
<gene>
    <name evidence="1" type="ORF">MLD38_018344</name>
</gene>
<proteinExistence type="predicted"/>
<dbReference type="Proteomes" id="UP001057402">
    <property type="component" value="Chromosome 5"/>
</dbReference>
<accession>A0ACB9QUM7</accession>
<evidence type="ECO:0000313" key="2">
    <source>
        <dbReference type="Proteomes" id="UP001057402"/>
    </source>
</evidence>
<keyword evidence="2" id="KW-1185">Reference proteome</keyword>
<name>A0ACB9QUM7_9MYRT</name>
<dbReference type="EMBL" id="CM042884">
    <property type="protein sequence ID" value="KAI4369953.1"/>
    <property type="molecule type" value="Genomic_DNA"/>
</dbReference>
<reference evidence="2" key="1">
    <citation type="journal article" date="2023" name="Front. Plant Sci.">
        <title>Chromosomal-level genome assembly of Melastoma candidum provides insights into trichome evolution.</title>
        <authorList>
            <person name="Zhong Y."/>
            <person name="Wu W."/>
            <person name="Sun C."/>
            <person name="Zou P."/>
            <person name="Liu Y."/>
            <person name="Dai S."/>
            <person name="Zhou R."/>
        </authorList>
    </citation>
    <scope>NUCLEOTIDE SEQUENCE [LARGE SCALE GENOMIC DNA]</scope>
</reference>
<protein>
    <submittedName>
        <fullName evidence="1">Uncharacterized protein</fullName>
    </submittedName>
</protein>